<evidence type="ECO:0000256" key="2">
    <source>
        <dbReference type="ARBA" id="ARBA00022729"/>
    </source>
</evidence>
<dbReference type="RefSeq" id="WP_083341674.1">
    <property type="nucleotide sequence ID" value="NZ_MLQM01000032.1"/>
</dbReference>
<keyword evidence="2" id="KW-0732">Signal</keyword>
<dbReference type="GO" id="GO:0016020">
    <property type="term" value="C:membrane"/>
    <property type="evidence" value="ECO:0007669"/>
    <property type="project" value="InterPro"/>
</dbReference>
<evidence type="ECO:0000256" key="5">
    <source>
        <dbReference type="ARBA" id="ARBA00023288"/>
    </source>
</evidence>
<proteinExistence type="predicted"/>
<reference evidence="6 7" key="1">
    <citation type="journal article" date="2017" name="Int. J. Syst. Evol. Microbiol.">
        <title>Mycobacterium talmoniae sp. nov., a slowly growing mycobacterium isolated from human respiratory samples.</title>
        <authorList>
            <person name="Davidson R.M."/>
            <person name="DeGroote M.A."/>
            <person name="Marola J.L."/>
            <person name="Buss S."/>
            <person name="Jones V."/>
            <person name="McNeil M.R."/>
            <person name="Freifeld A.G."/>
            <person name="Elaine Epperson L."/>
            <person name="Hasan N.A."/>
            <person name="Jackson M."/>
            <person name="Iwen P.C."/>
            <person name="Salfinger M."/>
            <person name="Strong M."/>
        </authorList>
    </citation>
    <scope>NUCLEOTIDE SEQUENCE [LARGE SCALE GENOMIC DNA]</scope>
    <source>
        <strain evidence="6 7">ATCC BAA-2683</strain>
    </source>
</reference>
<dbReference type="Proteomes" id="UP000238296">
    <property type="component" value="Unassembled WGS sequence"/>
</dbReference>
<dbReference type="InterPro" id="IPR008691">
    <property type="entry name" value="LpqH"/>
</dbReference>
<gene>
    <name evidence="6" type="primary">lppE</name>
    <name evidence="6" type="ORF">C1Y40_02143</name>
</gene>
<sequence length="139" mass="14351">MGNRFVAATLIAGVAFAGSGCYGPSKSLPQKTARITVDGNSRTSHAISCTQVQSLLTVEIGVAPGRVRALLELEPDKPIPQTVDIDNFNGFRGVANAGVGKAQATFGGSTYTITGTAEGTDPDHPDRAKAASFQIEAQC</sequence>
<keyword evidence="1" id="KW-1003">Cell membrane</keyword>
<evidence type="ECO:0000256" key="1">
    <source>
        <dbReference type="ARBA" id="ARBA00022475"/>
    </source>
</evidence>
<evidence type="ECO:0000313" key="6">
    <source>
        <dbReference type="EMBL" id="PQM47654.1"/>
    </source>
</evidence>
<dbReference type="Pfam" id="PF05481">
    <property type="entry name" value="Myco_19_kDa"/>
    <property type="match status" value="1"/>
</dbReference>
<comment type="caution">
    <text evidence="6">The sequence shown here is derived from an EMBL/GenBank/DDBJ whole genome shotgun (WGS) entry which is preliminary data.</text>
</comment>
<accession>A0A2S8BLT7</accession>
<keyword evidence="4" id="KW-0564">Palmitate</keyword>
<evidence type="ECO:0000256" key="4">
    <source>
        <dbReference type="ARBA" id="ARBA00023139"/>
    </source>
</evidence>
<dbReference type="AlphaFoldDB" id="A0A2S8BLT7"/>
<dbReference type="EMBL" id="PPEA01000303">
    <property type="protein sequence ID" value="PQM47654.1"/>
    <property type="molecule type" value="Genomic_DNA"/>
</dbReference>
<keyword evidence="5 6" id="KW-0449">Lipoprotein</keyword>
<protein>
    <submittedName>
        <fullName evidence="6">Putative lipoprotein LppE</fullName>
    </submittedName>
</protein>
<evidence type="ECO:0000256" key="3">
    <source>
        <dbReference type="ARBA" id="ARBA00023136"/>
    </source>
</evidence>
<organism evidence="6 7">
    <name type="scientific">Mycobacterium talmoniae</name>
    <dbReference type="NCBI Taxonomy" id="1858794"/>
    <lineage>
        <taxon>Bacteria</taxon>
        <taxon>Bacillati</taxon>
        <taxon>Actinomycetota</taxon>
        <taxon>Actinomycetes</taxon>
        <taxon>Mycobacteriales</taxon>
        <taxon>Mycobacteriaceae</taxon>
        <taxon>Mycobacterium</taxon>
    </lineage>
</organism>
<evidence type="ECO:0000313" key="7">
    <source>
        <dbReference type="Proteomes" id="UP000238296"/>
    </source>
</evidence>
<keyword evidence="3" id="KW-0472">Membrane</keyword>
<dbReference type="PROSITE" id="PS51257">
    <property type="entry name" value="PROKAR_LIPOPROTEIN"/>
    <property type="match status" value="1"/>
</dbReference>
<name>A0A2S8BLT7_9MYCO</name>